<feature type="binding site" evidence="11">
    <location>
        <position position="80"/>
    </location>
    <ligand>
        <name>Na(+)</name>
        <dbReference type="ChEBI" id="CHEBI:29101"/>
        <note>structural</note>
    </ligand>
</feature>
<keyword evidence="11" id="KW-0813">Transport</keyword>
<dbReference type="EMBL" id="CP092109">
    <property type="protein sequence ID" value="UWZ80517.1"/>
    <property type="molecule type" value="Genomic_DNA"/>
</dbReference>
<evidence type="ECO:0000256" key="5">
    <source>
        <dbReference type="ARBA" id="ARBA00022989"/>
    </source>
</evidence>
<evidence type="ECO:0000256" key="10">
    <source>
        <dbReference type="ARBA" id="ARBA00035585"/>
    </source>
</evidence>
<dbReference type="Proteomes" id="UP001060414">
    <property type="component" value="Chromosome"/>
</dbReference>
<protein>
    <recommendedName>
        <fullName evidence="11">Fluoride-specific ion channel FluC</fullName>
    </recommendedName>
</protein>
<keyword evidence="6 11" id="KW-0406">Ion transport</keyword>
<comment type="similarity">
    <text evidence="9 11">Belongs to the fluoride channel Fluc/FEX (TC 1.A.43) family.</text>
</comment>
<feature type="transmembrane region" description="Helical" evidence="11">
    <location>
        <begin position="70"/>
        <end position="92"/>
    </location>
</feature>
<dbReference type="Pfam" id="PF02537">
    <property type="entry name" value="CRCB"/>
    <property type="match status" value="1"/>
</dbReference>
<keyword evidence="11" id="KW-0479">Metal-binding</keyword>
<sequence length="131" mass="14196">MRIWAWVACGSALGGGARFMAADLTHHLWAPVFPWDTLFVNFTGSFLIGFIATLSEPGGRLLLPTQIRQFLLTGFCGGYTTFSIFSLQSLALLKVSPWLGGLNLALTTLTCLLAVWSGHALAARLNQLARI</sequence>
<feature type="transmembrane region" description="Helical" evidence="11">
    <location>
        <begin position="98"/>
        <end position="122"/>
    </location>
</feature>
<keyword evidence="11" id="KW-0915">Sodium</keyword>
<evidence type="ECO:0000256" key="11">
    <source>
        <dbReference type="HAMAP-Rule" id="MF_00454"/>
    </source>
</evidence>
<feature type="transmembrane region" description="Helical" evidence="11">
    <location>
        <begin position="37"/>
        <end position="58"/>
    </location>
</feature>
<keyword evidence="13" id="KW-1185">Reference proteome</keyword>
<evidence type="ECO:0000256" key="6">
    <source>
        <dbReference type="ARBA" id="ARBA00023065"/>
    </source>
</evidence>
<evidence type="ECO:0000313" key="12">
    <source>
        <dbReference type="EMBL" id="UWZ80517.1"/>
    </source>
</evidence>
<evidence type="ECO:0000313" key="13">
    <source>
        <dbReference type="Proteomes" id="UP001060414"/>
    </source>
</evidence>
<evidence type="ECO:0000256" key="1">
    <source>
        <dbReference type="ARBA" id="ARBA00004651"/>
    </source>
</evidence>
<feature type="binding site" evidence="11">
    <location>
        <position position="77"/>
    </location>
    <ligand>
        <name>Na(+)</name>
        <dbReference type="ChEBI" id="CHEBI:29101"/>
        <note>structural</note>
    </ligand>
</feature>
<comment type="catalytic activity">
    <reaction evidence="10">
        <text>fluoride(in) = fluoride(out)</text>
        <dbReference type="Rhea" id="RHEA:76159"/>
        <dbReference type="ChEBI" id="CHEBI:17051"/>
    </reaction>
    <physiologicalReaction direction="left-to-right" evidence="10">
        <dbReference type="Rhea" id="RHEA:76160"/>
    </physiologicalReaction>
</comment>
<accession>A0ABY5ZMX8</accession>
<keyword evidence="7 11" id="KW-0472">Membrane</keyword>
<evidence type="ECO:0000256" key="7">
    <source>
        <dbReference type="ARBA" id="ARBA00023136"/>
    </source>
</evidence>
<keyword evidence="5 11" id="KW-1133">Transmembrane helix</keyword>
<dbReference type="InterPro" id="IPR003691">
    <property type="entry name" value="FluC"/>
</dbReference>
<comment type="function">
    <text evidence="11">Fluoride-specific ion channel. Important for reducing fluoride concentration in the cell, thus reducing its toxicity.</text>
</comment>
<keyword evidence="3" id="KW-0997">Cell inner membrane</keyword>
<name>A0ABY5ZMX8_9BACT</name>
<proteinExistence type="inferred from homology"/>
<evidence type="ECO:0000256" key="8">
    <source>
        <dbReference type="ARBA" id="ARBA00023303"/>
    </source>
</evidence>
<dbReference type="HAMAP" id="MF_00454">
    <property type="entry name" value="FluC"/>
    <property type="match status" value="1"/>
</dbReference>
<comment type="subcellular location">
    <subcellularLocation>
        <location evidence="1 11">Cell membrane</location>
        <topology evidence="1 11">Multi-pass membrane protein</topology>
    </subcellularLocation>
</comment>
<dbReference type="RefSeq" id="WP_260748873.1">
    <property type="nucleotide sequence ID" value="NZ_CP092109.1"/>
</dbReference>
<comment type="activity regulation">
    <text evidence="11">Na(+) is not transported, but it plays an essential structural role and its presence is essential for fluoride channel function.</text>
</comment>
<keyword evidence="4 11" id="KW-0812">Transmembrane</keyword>
<gene>
    <name evidence="11" type="primary">fluC</name>
    <name evidence="11" type="synonym">crcB</name>
    <name evidence="12" type="ORF">L9S41_03735</name>
</gene>
<evidence type="ECO:0000256" key="9">
    <source>
        <dbReference type="ARBA" id="ARBA00035120"/>
    </source>
</evidence>
<keyword evidence="2 11" id="KW-1003">Cell membrane</keyword>
<evidence type="ECO:0000256" key="2">
    <source>
        <dbReference type="ARBA" id="ARBA00022475"/>
    </source>
</evidence>
<organism evidence="12 13">
    <name type="scientific">Geoalkalibacter halelectricus</name>
    <dbReference type="NCBI Taxonomy" id="2847045"/>
    <lineage>
        <taxon>Bacteria</taxon>
        <taxon>Pseudomonadati</taxon>
        <taxon>Thermodesulfobacteriota</taxon>
        <taxon>Desulfuromonadia</taxon>
        <taxon>Desulfuromonadales</taxon>
        <taxon>Geoalkalibacteraceae</taxon>
        <taxon>Geoalkalibacter</taxon>
    </lineage>
</organism>
<evidence type="ECO:0000256" key="4">
    <source>
        <dbReference type="ARBA" id="ARBA00022692"/>
    </source>
</evidence>
<keyword evidence="8 11" id="KW-0407">Ion channel</keyword>
<reference evidence="12" key="1">
    <citation type="journal article" date="2022" name="Environ. Microbiol.">
        <title>Geoalkalibacter halelectricus SAP #1 sp. nov. possessing extracellular electron transfer and mineral#reducing capabilities from a haloalkaline environment.</title>
        <authorList>
            <person name="Yadav S."/>
            <person name="Singh R."/>
            <person name="Sundharam S.S."/>
            <person name="Chaudhary S."/>
            <person name="Krishnamurthi S."/>
            <person name="Patil S.A."/>
        </authorList>
    </citation>
    <scope>NUCLEOTIDE SEQUENCE</scope>
    <source>
        <strain evidence="12">SAP-1</strain>
    </source>
</reference>
<evidence type="ECO:0000256" key="3">
    <source>
        <dbReference type="ARBA" id="ARBA00022519"/>
    </source>
</evidence>